<dbReference type="PROSITE" id="PS00678">
    <property type="entry name" value="WD_REPEATS_1"/>
    <property type="match status" value="2"/>
</dbReference>
<keyword evidence="8" id="KW-1185">Reference proteome</keyword>
<proteinExistence type="predicted"/>
<evidence type="ECO:0000256" key="2">
    <source>
        <dbReference type="ARBA" id="ARBA00022574"/>
    </source>
</evidence>
<sequence length="217" mass="23862">VNAITWSPDSSLLAAACDDGIVKVYDLDGTLRRSFTGHTHSVMCVAFNPKGNLLVSGSFDENVRIWDIRRGRCIRTFPAHAGAVSAVDVTFDSTMILSCSYDGLTRLWDISVGQCLKTLVPEHRPGPVLNALFSPNAQYLLAATADGIIRIWDYLNNRILRTYSGHKCSRYSCPVVVSDSSILSGSEDGAVYQWDINSSQLIRTYKTHSDSPILAMQ</sequence>
<keyword evidence="2 5" id="KW-0853">WD repeat</keyword>
<dbReference type="InterPro" id="IPR019775">
    <property type="entry name" value="WD40_repeat_CS"/>
</dbReference>
<feature type="repeat" description="WD" evidence="5">
    <location>
        <begin position="35"/>
        <end position="76"/>
    </location>
</feature>
<dbReference type="GO" id="GO:0016607">
    <property type="term" value="C:nuclear speck"/>
    <property type="evidence" value="ECO:0007669"/>
    <property type="project" value="UniProtKB-SubCell"/>
</dbReference>
<evidence type="ECO:0000313" key="7">
    <source>
        <dbReference type="EMBL" id="ODV89048.1"/>
    </source>
</evidence>
<evidence type="ECO:0000256" key="3">
    <source>
        <dbReference type="ARBA" id="ARBA00022737"/>
    </source>
</evidence>
<dbReference type="InterPro" id="IPR036322">
    <property type="entry name" value="WD40_repeat_dom_sf"/>
</dbReference>
<dbReference type="PRINTS" id="PR00320">
    <property type="entry name" value="GPROTEINBRPT"/>
</dbReference>
<keyword evidence="3" id="KW-0677">Repeat</keyword>
<dbReference type="CDD" id="cd00200">
    <property type="entry name" value="WD40"/>
    <property type="match status" value="1"/>
</dbReference>
<dbReference type="PANTHER" id="PTHR22848">
    <property type="entry name" value="WD40 REPEAT PROTEIN"/>
    <property type="match status" value="1"/>
</dbReference>
<protein>
    <recommendedName>
        <fullName evidence="4">WD40 repeat-containing protein SMU1</fullName>
    </recommendedName>
</protein>
<feature type="domain" description="WDR5-like beta-propeller" evidence="6">
    <location>
        <begin position="1"/>
        <end position="211"/>
    </location>
</feature>
<feature type="non-terminal residue" evidence="7">
    <location>
        <position position="217"/>
    </location>
</feature>
<dbReference type="GO" id="GO:0000398">
    <property type="term" value="P:mRNA splicing, via spliceosome"/>
    <property type="evidence" value="ECO:0007669"/>
    <property type="project" value="InterPro"/>
</dbReference>
<gene>
    <name evidence="7" type="ORF">CANCADRAFT_17995</name>
</gene>
<evidence type="ECO:0000313" key="8">
    <source>
        <dbReference type="Proteomes" id="UP000095023"/>
    </source>
</evidence>
<evidence type="ECO:0000256" key="1">
    <source>
        <dbReference type="ARBA" id="ARBA00004324"/>
    </source>
</evidence>
<feature type="repeat" description="WD" evidence="5">
    <location>
        <begin position="163"/>
        <end position="204"/>
    </location>
</feature>
<comment type="subcellular location">
    <subcellularLocation>
        <location evidence="1">Nucleus speckle</location>
    </subcellularLocation>
</comment>
<dbReference type="InterPro" id="IPR020472">
    <property type="entry name" value="WD40_PAC1"/>
</dbReference>
<dbReference type="OrthoDB" id="674604at2759"/>
<dbReference type="PROSITE" id="PS50294">
    <property type="entry name" value="WD_REPEATS_REGION"/>
    <property type="match status" value="4"/>
</dbReference>
<dbReference type="InterPro" id="IPR045184">
    <property type="entry name" value="SMU1"/>
</dbReference>
<dbReference type="EMBL" id="KV453843">
    <property type="protein sequence ID" value="ODV89048.1"/>
    <property type="molecule type" value="Genomic_DNA"/>
</dbReference>
<feature type="repeat" description="WD" evidence="5">
    <location>
        <begin position="121"/>
        <end position="162"/>
    </location>
</feature>
<dbReference type="InterPro" id="IPR015943">
    <property type="entry name" value="WD40/YVTN_repeat-like_dom_sf"/>
</dbReference>
<dbReference type="Gene3D" id="2.130.10.10">
    <property type="entry name" value="YVTN repeat-like/Quinoprotein amine dehydrogenase"/>
    <property type="match status" value="1"/>
</dbReference>
<evidence type="ECO:0000259" key="6">
    <source>
        <dbReference type="Pfam" id="PF25175"/>
    </source>
</evidence>
<evidence type="ECO:0000256" key="5">
    <source>
        <dbReference type="PROSITE-ProRule" id="PRU00221"/>
    </source>
</evidence>
<organism evidence="7 8">
    <name type="scientific">Tortispora caseinolytica NRRL Y-17796</name>
    <dbReference type="NCBI Taxonomy" id="767744"/>
    <lineage>
        <taxon>Eukaryota</taxon>
        <taxon>Fungi</taxon>
        <taxon>Dikarya</taxon>
        <taxon>Ascomycota</taxon>
        <taxon>Saccharomycotina</taxon>
        <taxon>Trigonopsidomycetes</taxon>
        <taxon>Trigonopsidales</taxon>
        <taxon>Trigonopsidaceae</taxon>
        <taxon>Tortispora</taxon>
    </lineage>
</organism>
<feature type="repeat" description="WD" evidence="5">
    <location>
        <begin position="1"/>
        <end position="28"/>
    </location>
</feature>
<dbReference type="AlphaFoldDB" id="A0A1E4TBL2"/>
<dbReference type="InterPro" id="IPR001680">
    <property type="entry name" value="WD40_rpt"/>
</dbReference>
<dbReference type="Proteomes" id="UP000095023">
    <property type="component" value="Unassembled WGS sequence"/>
</dbReference>
<reference evidence="8" key="1">
    <citation type="submission" date="2016-02" db="EMBL/GenBank/DDBJ databases">
        <title>Comparative genomics of biotechnologically important yeasts.</title>
        <authorList>
            <consortium name="DOE Joint Genome Institute"/>
            <person name="Riley R."/>
            <person name="Haridas S."/>
            <person name="Wolfe K.H."/>
            <person name="Lopes M.R."/>
            <person name="Hittinger C.T."/>
            <person name="Goker M."/>
            <person name="Salamov A."/>
            <person name="Wisecaver J."/>
            <person name="Long T.M."/>
            <person name="Aerts A.L."/>
            <person name="Barry K."/>
            <person name="Choi C."/>
            <person name="Clum A."/>
            <person name="Coughlan A.Y."/>
            <person name="Deshpande S."/>
            <person name="Douglass A.P."/>
            <person name="Hanson S.J."/>
            <person name="Klenk H.-P."/>
            <person name="Labutti K."/>
            <person name="Lapidus A."/>
            <person name="Lindquist E."/>
            <person name="Lipzen A."/>
            <person name="Meier-Kolthoff J.P."/>
            <person name="Ohm R.A."/>
            <person name="Otillar R.P."/>
            <person name="Pangilinan J."/>
            <person name="Peng Y."/>
            <person name="Rokas A."/>
            <person name="Rosa C.A."/>
            <person name="Scheuner C."/>
            <person name="Sibirny A.A."/>
            <person name="Slot J.C."/>
            <person name="Stielow J.B."/>
            <person name="Sun H."/>
            <person name="Kurtzman C.P."/>
            <person name="Blackwell M."/>
            <person name="Jeffries T.W."/>
            <person name="Grigoriev I.V."/>
        </authorList>
    </citation>
    <scope>NUCLEOTIDE SEQUENCE [LARGE SCALE GENOMIC DNA]</scope>
    <source>
        <strain evidence="8">NRRL Y-17796</strain>
    </source>
</reference>
<dbReference type="InterPro" id="IPR059122">
    <property type="entry name" value="Beta-prop_WDR5-like"/>
</dbReference>
<name>A0A1E4TBL2_9ASCO</name>
<evidence type="ECO:0000256" key="4">
    <source>
        <dbReference type="ARBA" id="ARBA00026184"/>
    </source>
</evidence>
<dbReference type="SMART" id="SM00320">
    <property type="entry name" value="WD40"/>
    <property type="match status" value="5"/>
</dbReference>
<dbReference type="SUPFAM" id="SSF50978">
    <property type="entry name" value="WD40 repeat-like"/>
    <property type="match status" value="1"/>
</dbReference>
<feature type="repeat" description="WD" evidence="5">
    <location>
        <begin position="77"/>
        <end position="118"/>
    </location>
</feature>
<accession>A0A1E4TBL2</accession>
<dbReference type="PROSITE" id="PS50082">
    <property type="entry name" value="WD_REPEATS_2"/>
    <property type="match status" value="5"/>
</dbReference>
<feature type="non-terminal residue" evidence="7">
    <location>
        <position position="1"/>
    </location>
</feature>
<dbReference type="Pfam" id="PF25175">
    <property type="entry name" value="Beta-prop_WDR5"/>
    <property type="match status" value="1"/>
</dbReference>